<organism evidence="6 7">
    <name type="scientific">Caldicellulosiruptor morganii</name>
    <dbReference type="NCBI Taxonomy" id="1387555"/>
    <lineage>
        <taxon>Bacteria</taxon>
        <taxon>Bacillati</taxon>
        <taxon>Bacillota</taxon>
        <taxon>Bacillota incertae sedis</taxon>
        <taxon>Caldicellulosiruptorales</taxon>
        <taxon>Caldicellulosiruptoraceae</taxon>
        <taxon>Caldicellulosiruptor</taxon>
    </lineage>
</organism>
<dbReference type="InterPro" id="IPR003439">
    <property type="entry name" value="ABC_transporter-like_ATP-bd"/>
</dbReference>
<dbReference type="SUPFAM" id="SSF52540">
    <property type="entry name" value="P-loop containing nucleoside triphosphate hydrolases"/>
    <property type="match status" value="1"/>
</dbReference>
<dbReference type="InterPro" id="IPR027417">
    <property type="entry name" value="P-loop_NTPase"/>
</dbReference>
<dbReference type="PANTHER" id="PTHR42798">
    <property type="entry name" value="LIPOPROTEIN-RELEASING SYSTEM ATP-BINDING PROTEIN LOLD"/>
    <property type="match status" value="1"/>
</dbReference>
<dbReference type="GO" id="GO:0005524">
    <property type="term" value="F:ATP binding"/>
    <property type="evidence" value="ECO:0007669"/>
    <property type="project" value="UniProtKB-KW"/>
</dbReference>
<dbReference type="Gene3D" id="3.40.50.300">
    <property type="entry name" value="P-loop containing nucleotide triphosphate hydrolases"/>
    <property type="match status" value="1"/>
</dbReference>
<evidence type="ECO:0000256" key="2">
    <source>
        <dbReference type="ARBA" id="ARBA00022448"/>
    </source>
</evidence>
<proteinExistence type="inferred from homology"/>
<dbReference type="Pfam" id="PF00005">
    <property type="entry name" value="ABC_tran"/>
    <property type="match status" value="1"/>
</dbReference>
<evidence type="ECO:0000313" key="7">
    <source>
        <dbReference type="Proteomes" id="UP001164909"/>
    </source>
</evidence>
<keyword evidence="2" id="KW-0813">Transport</keyword>
<sequence length="228" mass="25653">MQKSIILLSNISKSYKDGDKQNIILSKTSFAISKGEFVAMVGRSGLGKSTFLRIIGTIEKPDEGQVIIDGTDISNLNDKELTTIRRKKIGFVFQQFYLINRFSVKENLELPLFFSGVSKKERLARVKRILEIVGLAYKELDSKVFFLSGGEKQRLAIGRALINEPLILLADEPTGNLDEANEEQILSIFENINKELQTTIVVVTHNEKVAKRAQKVITISNKKIVQVR</sequence>
<keyword evidence="3" id="KW-0547">Nucleotide-binding</keyword>
<dbReference type="InterPro" id="IPR003593">
    <property type="entry name" value="AAA+_ATPase"/>
</dbReference>
<dbReference type="InterPro" id="IPR017911">
    <property type="entry name" value="MacB-like_ATP-bd"/>
</dbReference>
<dbReference type="PROSITE" id="PS50893">
    <property type="entry name" value="ABC_TRANSPORTER_2"/>
    <property type="match status" value="1"/>
</dbReference>
<dbReference type="CDD" id="cd03255">
    <property type="entry name" value="ABC_MJ0796_LolCDE_FtsE"/>
    <property type="match status" value="1"/>
</dbReference>
<dbReference type="PROSITE" id="PS00211">
    <property type="entry name" value="ABC_TRANSPORTER_1"/>
    <property type="match status" value="1"/>
</dbReference>
<evidence type="ECO:0000313" key="6">
    <source>
        <dbReference type="EMBL" id="WAM34898.1"/>
    </source>
</evidence>
<feature type="domain" description="ABC transporter" evidence="5">
    <location>
        <begin position="6"/>
        <end position="227"/>
    </location>
</feature>
<dbReference type="SMART" id="SM00382">
    <property type="entry name" value="AAA"/>
    <property type="match status" value="1"/>
</dbReference>
<reference evidence="6" key="1">
    <citation type="submission" date="2022-12" db="EMBL/GenBank/DDBJ databases">
        <authorList>
            <person name="Bing R.G."/>
            <person name="Willard D.J."/>
            <person name="Manesh M.J.H."/>
            <person name="Laemthong T."/>
            <person name="Crosby J.R."/>
            <person name="Kelly R.M."/>
        </authorList>
    </citation>
    <scope>NUCLEOTIDE SEQUENCE</scope>
    <source>
        <strain evidence="6">DSM 8990</strain>
    </source>
</reference>
<dbReference type="Proteomes" id="UP001164909">
    <property type="component" value="Chromosome"/>
</dbReference>
<evidence type="ECO:0000259" key="5">
    <source>
        <dbReference type="PROSITE" id="PS50893"/>
    </source>
</evidence>
<evidence type="ECO:0000256" key="3">
    <source>
        <dbReference type="ARBA" id="ARBA00022741"/>
    </source>
</evidence>
<evidence type="ECO:0000256" key="1">
    <source>
        <dbReference type="ARBA" id="ARBA00005417"/>
    </source>
</evidence>
<evidence type="ECO:0000256" key="4">
    <source>
        <dbReference type="ARBA" id="ARBA00022840"/>
    </source>
</evidence>
<dbReference type="InterPro" id="IPR017871">
    <property type="entry name" value="ABC_transporter-like_CS"/>
</dbReference>
<name>A0ABY7BPZ5_9FIRM</name>
<accession>A0ABY7BPZ5</accession>
<protein>
    <submittedName>
        <fullName evidence="6">ABC transporter ATP-binding protein</fullName>
    </submittedName>
</protein>
<gene>
    <name evidence="6" type="ORF">OTK00_001159</name>
</gene>
<dbReference type="RefSeq" id="WP_045169446.1">
    <property type="nucleotide sequence ID" value="NZ_CP113865.1"/>
</dbReference>
<keyword evidence="7" id="KW-1185">Reference proteome</keyword>
<dbReference type="PANTHER" id="PTHR42798:SF2">
    <property type="entry name" value="ABC TRANSPORTER ATP-BINDING PROTEIN MG467-RELATED"/>
    <property type="match status" value="1"/>
</dbReference>
<comment type="similarity">
    <text evidence="1">Belongs to the ABC transporter superfamily.</text>
</comment>
<dbReference type="EMBL" id="CP113865">
    <property type="protein sequence ID" value="WAM34898.1"/>
    <property type="molecule type" value="Genomic_DNA"/>
</dbReference>
<keyword evidence="4 6" id="KW-0067">ATP-binding</keyword>